<feature type="domain" description="ABC transporter substrate-binding protein PnrA-like" evidence="9">
    <location>
        <begin position="35"/>
        <end position="359"/>
    </location>
</feature>
<keyword evidence="5" id="KW-0732">Signal</keyword>
<dbReference type="SUPFAM" id="SSF53822">
    <property type="entry name" value="Periplasmic binding protein-like I"/>
    <property type="match status" value="1"/>
</dbReference>
<evidence type="ECO:0000256" key="1">
    <source>
        <dbReference type="ARBA" id="ARBA00004193"/>
    </source>
</evidence>
<dbReference type="EMBL" id="JAHLFV010000115">
    <property type="protein sequence ID" value="MBU3849879.1"/>
    <property type="molecule type" value="Genomic_DNA"/>
</dbReference>
<evidence type="ECO:0000313" key="11">
    <source>
        <dbReference type="Proteomes" id="UP000823914"/>
    </source>
</evidence>
<protein>
    <submittedName>
        <fullName evidence="10">BMP family ABC transporter substrate-binding protein</fullName>
    </submittedName>
</protein>
<evidence type="ECO:0000313" key="10">
    <source>
        <dbReference type="EMBL" id="MBU3849879.1"/>
    </source>
</evidence>
<evidence type="ECO:0000256" key="2">
    <source>
        <dbReference type="ARBA" id="ARBA00008610"/>
    </source>
</evidence>
<dbReference type="AlphaFoldDB" id="A0A9E2L195"/>
<dbReference type="Proteomes" id="UP000823914">
    <property type="component" value="Unassembled WGS sequence"/>
</dbReference>
<dbReference type="PANTHER" id="PTHR34296">
    <property type="entry name" value="TRANSCRIPTIONAL ACTIVATOR PROTEIN MED"/>
    <property type="match status" value="1"/>
</dbReference>
<proteinExistence type="inferred from homology"/>
<evidence type="ECO:0000256" key="5">
    <source>
        <dbReference type="ARBA" id="ARBA00022729"/>
    </source>
</evidence>
<evidence type="ECO:0000256" key="6">
    <source>
        <dbReference type="ARBA" id="ARBA00023136"/>
    </source>
</evidence>
<evidence type="ECO:0000256" key="7">
    <source>
        <dbReference type="ARBA" id="ARBA00023139"/>
    </source>
</evidence>
<gene>
    <name evidence="10" type="ORF">IAA16_04870</name>
</gene>
<evidence type="ECO:0000256" key="4">
    <source>
        <dbReference type="ARBA" id="ARBA00022475"/>
    </source>
</evidence>
<evidence type="ECO:0000256" key="3">
    <source>
        <dbReference type="ARBA" id="ARBA00022448"/>
    </source>
</evidence>
<name>A0A9E2L195_9SPIR</name>
<evidence type="ECO:0000259" key="9">
    <source>
        <dbReference type="Pfam" id="PF02608"/>
    </source>
</evidence>
<sequence length="369" mass="39655">MKKSFSFGIGICFIVSFLSLGFVGCKAEAKKEALEIAVFVPGIMADSPVYSMLAAGVQEAVDSVNSRLQDGGSALEPGEYSPLVEGSKEVLVTILEAGTNQAEWSNKLTALAATGKYALIITSNPSMPEIIEPLTTQFPQVKFVVLDGFLEGNNNIATIRYNQREQAYLTGYIAALVSTANPQEMKYANPEAHLGFIAAQEYPVMNEILLPSFIEGAQAAVPEAKVDFRIVGNWYDATKGAELARSLYNSGVDVILPICGGASQGVIAAAKELGFYITWFDEDGFDKAPGYIVSSSVMAQKKMAKEATEKALLGIIEYGKAKTVGIEDGYIDFVQDNPLYIETVPESIRTKMAALVDDIKTGNLLLPSP</sequence>
<dbReference type="GO" id="GO:0005886">
    <property type="term" value="C:plasma membrane"/>
    <property type="evidence" value="ECO:0007669"/>
    <property type="project" value="UniProtKB-SubCell"/>
</dbReference>
<keyword evidence="3" id="KW-0813">Transport</keyword>
<dbReference type="PANTHER" id="PTHR34296:SF2">
    <property type="entry name" value="ABC TRANSPORTER GUANOSINE-BINDING PROTEIN NUPN"/>
    <property type="match status" value="1"/>
</dbReference>
<organism evidence="10 11">
    <name type="scientific">Candidatus Treponema excrementipullorum</name>
    <dbReference type="NCBI Taxonomy" id="2838768"/>
    <lineage>
        <taxon>Bacteria</taxon>
        <taxon>Pseudomonadati</taxon>
        <taxon>Spirochaetota</taxon>
        <taxon>Spirochaetia</taxon>
        <taxon>Spirochaetales</taxon>
        <taxon>Treponemataceae</taxon>
        <taxon>Treponema</taxon>
    </lineage>
</organism>
<keyword evidence="4" id="KW-1003">Cell membrane</keyword>
<evidence type="ECO:0000256" key="8">
    <source>
        <dbReference type="ARBA" id="ARBA00023288"/>
    </source>
</evidence>
<dbReference type="Gene3D" id="3.40.50.2300">
    <property type="match status" value="2"/>
</dbReference>
<accession>A0A9E2L195</accession>
<comment type="caution">
    <text evidence="10">The sequence shown here is derived from an EMBL/GenBank/DDBJ whole genome shotgun (WGS) entry which is preliminary data.</text>
</comment>
<reference evidence="10" key="1">
    <citation type="journal article" date="2021" name="PeerJ">
        <title>Extensive microbial diversity within the chicken gut microbiome revealed by metagenomics and culture.</title>
        <authorList>
            <person name="Gilroy R."/>
            <person name="Ravi A."/>
            <person name="Getino M."/>
            <person name="Pursley I."/>
            <person name="Horton D.L."/>
            <person name="Alikhan N.F."/>
            <person name="Baker D."/>
            <person name="Gharbi K."/>
            <person name="Hall N."/>
            <person name="Watson M."/>
            <person name="Adriaenssens E.M."/>
            <person name="Foster-Nyarko E."/>
            <person name="Jarju S."/>
            <person name="Secka A."/>
            <person name="Antonio M."/>
            <person name="Oren A."/>
            <person name="Chaudhuri R.R."/>
            <person name="La Ragione R."/>
            <person name="Hildebrand F."/>
            <person name="Pallen M.J."/>
        </authorList>
    </citation>
    <scope>NUCLEOTIDE SEQUENCE</scope>
    <source>
        <strain evidence="10">Gambia15-2214</strain>
    </source>
</reference>
<dbReference type="InterPro" id="IPR050957">
    <property type="entry name" value="BMP_lipoprotein"/>
</dbReference>
<dbReference type="Pfam" id="PF02608">
    <property type="entry name" value="Bmp"/>
    <property type="match status" value="1"/>
</dbReference>
<keyword evidence="7" id="KW-0564">Palmitate</keyword>
<dbReference type="InterPro" id="IPR003760">
    <property type="entry name" value="PnrA-like"/>
</dbReference>
<reference evidence="10" key="2">
    <citation type="submission" date="2021-04" db="EMBL/GenBank/DDBJ databases">
        <authorList>
            <person name="Gilroy R."/>
        </authorList>
    </citation>
    <scope>NUCLEOTIDE SEQUENCE</scope>
    <source>
        <strain evidence="10">Gambia15-2214</strain>
    </source>
</reference>
<dbReference type="PROSITE" id="PS51257">
    <property type="entry name" value="PROKAR_LIPOPROTEIN"/>
    <property type="match status" value="1"/>
</dbReference>
<keyword evidence="6" id="KW-0472">Membrane</keyword>
<comment type="similarity">
    <text evidence="2">Belongs to the BMP lipoprotein family.</text>
</comment>
<keyword evidence="8" id="KW-0449">Lipoprotein</keyword>
<comment type="subcellular location">
    <subcellularLocation>
        <location evidence="1">Cell membrane</location>
        <topology evidence="1">Lipid-anchor</topology>
    </subcellularLocation>
</comment>
<dbReference type="InterPro" id="IPR028082">
    <property type="entry name" value="Peripla_BP_I"/>
</dbReference>